<dbReference type="Proteomes" id="UP000067626">
    <property type="component" value="Chromosome"/>
</dbReference>
<proteinExistence type="predicted"/>
<evidence type="ECO:0000313" key="2">
    <source>
        <dbReference type="Proteomes" id="UP000067626"/>
    </source>
</evidence>
<protein>
    <submittedName>
        <fullName evidence="1">Uncharacterized protein</fullName>
    </submittedName>
</protein>
<name>A0A0K1EIW6_CHOCO</name>
<sequence>MLLETRTLLSFWAECGTRSQRLVCMISPAAREAARRA</sequence>
<dbReference type="STRING" id="52.CMC5_046930"/>
<dbReference type="KEGG" id="ccro:CMC5_046930"/>
<reference evidence="1 2" key="1">
    <citation type="submission" date="2015-07" db="EMBL/GenBank/DDBJ databases">
        <title>Genome analysis of myxobacterium Chondromyces crocatus Cm c5 reveals a high potential for natural compound synthesis and the genetic basis for the loss of fruiting body formation.</title>
        <authorList>
            <person name="Zaburannyi N."/>
            <person name="Bunk B."/>
            <person name="Maier J."/>
            <person name="Overmann J."/>
            <person name="Mueller R."/>
        </authorList>
    </citation>
    <scope>NUCLEOTIDE SEQUENCE [LARGE SCALE GENOMIC DNA]</scope>
    <source>
        <strain evidence="1 2">Cm c5</strain>
    </source>
</reference>
<dbReference type="EMBL" id="CP012159">
    <property type="protein sequence ID" value="AKT40538.1"/>
    <property type="molecule type" value="Genomic_DNA"/>
</dbReference>
<organism evidence="1 2">
    <name type="scientific">Chondromyces crocatus</name>
    <dbReference type="NCBI Taxonomy" id="52"/>
    <lineage>
        <taxon>Bacteria</taxon>
        <taxon>Pseudomonadati</taxon>
        <taxon>Myxococcota</taxon>
        <taxon>Polyangia</taxon>
        <taxon>Polyangiales</taxon>
        <taxon>Polyangiaceae</taxon>
        <taxon>Chondromyces</taxon>
    </lineage>
</organism>
<keyword evidence="2" id="KW-1185">Reference proteome</keyword>
<evidence type="ECO:0000313" key="1">
    <source>
        <dbReference type="EMBL" id="AKT40538.1"/>
    </source>
</evidence>
<accession>A0A0K1EIW6</accession>
<dbReference type="AlphaFoldDB" id="A0A0K1EIW6"/>
<gene>
    <name evidence="1" type="ORF">CMC5_046930</name>
</gene>